<accession>A0A9X3E2V6</accession>
<dbReference type="AlphaFoldDB" id="A0A9X3E2V6"/>
<dbReference type="InterPro" id="IPR036188">
    <property type="entry name" value="FAD/NAD-bd_sf"/>
</dbReference>
<evidence type="ECO:0000313" key="4">
    <source>
        <dbReference type="EMBL" id="MCX5570645.1"/>
    </source>
</evidence>
<dbReference type="PANTHER" id="PTHR13847">
    <property type="entry name" value="SARCOSINE DEHYDROGENASE-RELATED"/>
    <property type="match status" value="1"/>
</dbReference>
<evidence type="ECO:0000256" key="1">
    <source>
        <dbReference type="ARBA" id="ARBA00023002"/>
    </source>
</evidence>
<dbReference type="Gene3D" id="3.50.50.60">
    <property type="entry name" value="FAD/NAD(P)-binding domain"/>
    <property type="match status" value="1"/>
</dbReference>
<dbReference type="InterPro" id="IPR006076">
    <property type="entry name" value="FAD-dep_OxRdtase"/>
</dbReference>
<dbReference type="Gene3D" id="3.30.9.10">
    <property type="entry name" value="D-Amino Acid Oxidase, subunit A, domain 2"/>
    <property type="match status" value="1"/>
</dbReference>
<protein>
    <submittedName>
        <fullName evidence="4">FAD-dependent oxidoreductase</fullName>
    </submittedName>
</protein>
<evidence type="ECO:0000259" key="3">
    <source>
        <dbReference type="Pfam" id="PF01266"/>
    </source>
</evidence>
<dbReference type="RefSeq" id="WP_266339604.1">
    <property type="nucleotide sequence ID" value="NZ_JAPKNK010000006.1"/>
</dbReference>
<feature type="region of interest" description="Disordered" evidence="2">
    <location>
        <begin position="1"/>
        <end position="30"/>
    </location>
</feature>
<proteinExistence type="predicted"/>
<comment type="caution">
    <text evidence="4">The sequence shown here is derived from an EMBL/GenBank/DDBJ whole genome shotgun (WGS) entry which is preliminary data.</text>
</comment>
<reference evidence="4" key="1">
    <citation type="submission" date="2022-11" db="EMBL/GenBank/DDBJ databases">
        <title>Biodiversity and phylogenetic relationships of bacteria.</title>
        <authorList>
            <person name="Machado R.A.R."/>
            <person name="Bhat A."/>
            <person name="Loulou A."/>
            <person name="Kallel S."/>
        </authorList>
    </citation>
    <scope>NUCLEOTIDE SEQUENCE</scope>
    <source>
        <strain evidence="4">K-TC2</strain>
    </source>
</reference>
<gene>
    <name evidence="4" type="ORF">OSH07_15660</name>
</gene>
<dbReference type="Pfam" id="PF01266">
    <property type="entry name" value="DAO"/>
    <property type="match status" value="1"/>
</dbReference>
<dbReference type="GO" id="GO:0016491">
    <property type="term" value="F:oxidoreductase activity"/>
    <property type="evidence" value="ECO:0007669"/>
    <property type="project" value="UniProtKB-KW"/>
</dbReference>
<sequence length="418" mass="44917">MSGLPSDPRLNAEFSPNPRIHPLRSGRAPWSDERPPLPILELRGGAGCDVVIVGAGITGAFAAEALTRQGKSVLMVDRSFPGRGSTAASTAMLLWEIDTSLVELAERYGFTKASMLYGRCLAALRELGELVSGLAIDCNFAARPSLYLAESDAQPDSLAAEQEARLRANLPSTHLSMAELQQSFGMSRPAALVVSGAAEADPVRLANGLLHRSFERGARLVADAVVDYQFAQNGAAAVLASGAVIEARHIVLATGYDMPSFVPSDLHRIVSTWCIATLPQAEARLWPHRALVWEAADPYLYARFDSQDRLLIGGEDAAISVADARESLMPEKAARLVQRMRGLQPQLEFDVSHSWSAAFGETADGLPLIGRVPRAPQAIAAYGYGGNGITFSYIASRMIAAIVAGEERQWFSDFALDR</sequence>
<dbReference type="PANTHER" id="PTHR13847:SF201">
    <property type="entry name" value="PUTATIBE OXIDOREDUCTASE"/>
    <property type="match status" value="1"/>
</dbReference>
<feature type="domain" description="FAD dependent oxidoreductase" evidence="3">
    <location>
        <begin position="49"/>
        <end position="401"/>
    </location>
</feature>
<dbReference type="SUPFAM" id="SSF51905">
    <property type="entry name" value="FAD/NAD(P)-binding domain"/>
    <property type="match status" value="1"/>
</dbReference>
<keyword evidence="1" id="KW-0560">Oxidoreductase</keyword>
<dbReference type="GO" id="GO:0005737">
    <property type="term" value="C:cytoplasm"/>
    <property type="evidence" value="ECO:0007669"/>
    <property type="project" value="TreeGrafter"/>
</dbReference>
<evidence type="ECO:0000256" key="2">
    <source>
        <dbReference type="SAM" id="MobiDB-lite"/>
    </source>
</evidence>
<organism evidence="4 5">
    <name type="scientific">Kaistia nematophila</name>
    <dbReference type="NCBI Taxonomy" id="2994654"/>
    <lineage>
        <taxon>Bacteria</taxon>
        <taxon>Pseudomonadati</taxon>
        <taxon>Pseudomonadota</taxon>
        <taxon>Alphaproteobacteria</taxon>
        <taxon>Hyphomicrobiales</taxon>
        <taxon>Kaistiaceae</taxon>
        <taxon>Kaistia</taxon>
    </lineage>
</organism>
<evidence type="ECO:0000313" key="5">
    <source>
        <dbReference type="Proteomes" id="UP001144805"/>
    </source>
</evidence>
<dbReference type="EMBL" id="JAPKNK010000006">
    <property type="protein sequence ID" value="MCX5570645.1"/>
    <property type="molecule type" value="Genomic_DNA"/>
</dbReference>
<keyword evidence="5" id="KW-1185">Reference proteome</keyword>
<dbReference type="Proteomes" id="UP001144805">
    <property type="component" value="Unassembled WGS sequence"/>
</dbReference>
<name>A0A9X3E2V6_9HYPH</name>